<accession>A0A975X254</accession>
<feature type="chain" id="PRO_5038092492" evidence="2">
    <location>
        <begin position="22"/>
        <end position="250"/>
    </location>
</feature>
<evidence type="ECO:0000313" key="4">
    <source>
        <dbReference type="Proteomes" id="UP000256780"/>
    </source>
</evidence>
<protein>
    <submittedName>
        <fullName evidence="3">Uncharacterized protein</fullName>
    </submittedName>
</protein>
<name>A0A975X254_9BURK</name>
<evidence type="ECO:0000313" key="3">
    <source>
        <dbReference type="EMBL" id="SOY51518.1"/>
    </source>
</evidence>
<evidence type="ECO:0000256" key="1">
    <source>
        <dbReference type="SAM" id="MobiDB-lite"/>
    </source>
</evidence>
<proteinExistence type="predicted"/>
<sequence>MKFPVAGLALAGLLGAAGANAAPAATPAATPASAPAGRPAAPVAARAQAENSALSPLLAMLEIGNPLPALPDCADKRTPDGRDVTGFCVELKGDGLMRQVGVPRAQRPAFMDGPYVVAFVDRNALVGLVVPTAGANSQQAAADSISALYGKPFRQEQEDMPDKSGKTVKTLHAGWMHKPLTVELYAMPEDPSTGTIEMLLPQARALMADKDAEVDKQLNPASAPAARSGKTAAARPAPKAAPKPEKPGSW</sequence>
<evidence type="ECO:0000256" key="2">
    <source>
        <dbReference type="SAM" id="SignalP"/>
    </source>
</evidence>
<reference evidence="3 4" key="1">
    <citation type="submission" date="2018-01" db="EMBL/GenBank/DDBJ databases">
        <authorList>
            <person name="Clerissi C."/>
        </authorList>
    </citation>
    <scope>NUCLEOTIDE SEQUENCE [LARGE SCALE GENOMIC DNA]</scope>
    <source>
        <strain evidence="3">Cupriavidus sp. LMG 19464</strain>
    </source>
</reference>
<feature type="compositionally biased region" description="Low complexity" evidence="1">
    <location>
        <begin position="230"/>
        <end position="240"/>
    </location>
</feature>
<feature type="signal peptide" evidence="2">
    <location>
        <begin position="1"/>
        <end position="21"/>
    </location>
</feature>
<organism evidence="3 4">
    <name type="scientific">Cupriavidus taiwanensis</name>
    <dbReference type="NCBI Taxonomy" id="164546"/>
    <lineage>
        <taxon>Bacteria</taxon>
        <taxon>Pseudomonadati</taxon>
        <taxon>Pseudomonadota</taxon>
        <taxon>Betaproteobacteria</taxon>
        <taxon>Burkholderiales</taxon>
        <taxon>Burkholderiaceae</taxon>
        <taxon>Cupriavidus</taxon>
    </lineage>
</organism>
<dbReference type="OrthoDB" id="8964449at2"/>
<feature type="region of interest" description="Disordered" evidence="1">
    <location>
        <begin position="210"/>
        <end position="250"/>
    </location>
</feature>
<gene>
    <name evidence="3" type="ORF">CBM2587_A240045</name>
</gene>
<dbReference type="Proteomes" id="UP000256780">
    <property type="component" value="Chromosome CBM2587_a"/>
</dbReference>
<comment type="caution">
    <text evidence="3">The sequence shown here is derived from an EMBL/GenBank/DDBJ whole genome shotgun (WGS) entry which is preliminary data.</text>
</comment>
<dbReference type="RefSeq" id="WP_116357531.1">
    <property type="nucleotide sequence ID" value="NZ_LT976853.1"/>
</dbReference>
<dbReference type="AlphaFoldDB" id="A0A975X254"/>
<keyword evidence="2" id="KW-0732">Signal</keyword>
<dbReference type="EMBL" id="OFSQ01000017">
    <property type="protein sequence ID" value="SOY51518.1"/>
    <property type="molecule type" value="Genomic_DNA"/>
</dbReference>